<name>A0ACB8AR79_9AGAM</name>
<protein>
    <submittedName>
        <fullName evidence="1">Cytochrome P450</fullName>
    </submittedName>
</protein>
<accession>A0ACB8AR79</accession>
<sequence length="517" mass="57704">MSSSTAANLTVLALLSAGAIIINNILVSKRKDGPPLPPGPPPTPIVGNIRGFNVGAPWLTYTEWAAAYGDLVYSRFFSQDIIVINSEEIARDLLDHRSHIYSDRPVIVTSDIIGVGFNSVFLRYGPKWRFHRRLFHQAFKQDAALSLRPMQLRKAHQLLRGLLQSPQEYEEHIRLHSASVIMSAVYDYETALRDDPFVTIIDKAITIAIEEVQPQVAAILGAFPFILYLPSWFPGLSIKRRAALSKQYVAKWLSEPFQYVQERMKLGTSAPSMVSNALEKWQNQDESGEITTAIREAAATAFIAASETTASTMGVFVLAMVLYPEVQERAWLSIQSVIGTARLPNFNDRASLPYIDAILRETLRWHPITPAGVPHATYAEDIYNGYHIPKGALIIPNIWAMSRNEAKYPNPEEFKPERFLDSNGALTDDTCSMAFGFGRRVCVGRHLADASLWSSMALMLAAFKFSKQKDERGIDIDFEPQWFAGLATHPLPFPCVITPRHEGMDMGKLNALIEASV</sequence>
<proteinExistence type="predicted"/>
<dbReference type="Proteomes" id="UP000790377">
    <property type="component" value="Unassembled WGS sequence"/>
</dbReference>
<gene>
    <name evidence="1" type="ORF">BJ138DRAFT_1141689</name>
</gene>
<keyword evidence="2" id="KW-1185">Reference proteome</keyword>
<evidence type="ECO:0000313" key="2">
    <source>
        <dbReference type="Proteomes" id="UP000790377"/>
    </source>
</evidence>
<comment type="caution">
    <text evidence="1">The sequence shown here is derived from an EMBL/GenBank/DDBJ whole genome shotgun (WGS) entry which is preliminary data.</text>
</comment>
<organism evidence="1 2">
    <name type="scientific">Hygrophoropsis aurantiaca</name>
    <dbReference type="NCBI Taxonomy" id="72124"/>
    <lineage>
        <taxon>Eukaryota</taxon>
        <taxon>Fungi</taxon>
        <taxon>Dikarya</taxon>
        <taxon>Basidiomycota</taxon>
        <taxon>Agaricomycotina</taxon>
        <taxon>Agaricomycetes</taxon>
        <taxon>Agaricomycetidae</taxon>
        <taxon>Boletales</taxon>
        <taxon>Coniophorineae</taxon>
        <taxon>Hygrophoropsidaceae</taxon>
        <taxon>Hygrophoropsis</taxon>
    </lineage>
</organism>
<reference evidence="1" key="1">
    <citation type="journal article" date="2021" name="New Phytol.">
        <title>Evolutionary innovations through gain and loss of genes in the ectomycorrhizal Boletales.</title>
        <authorList>
            <person name="Wu G."/>
            <person name="Miyauchi S."/>
            <person name="Morin E."/>
            <person name="Kuo A."/>
            <person name="Drula E."/>
            <person name="Varga T."/>
            <person name="Kohler A."/>
            <person name="Feng B."/>
            <person name="Cao Y."/>
            <person name="Lipzen A."/>
            <person name="Daum C."/>
            <person name="Hundley H."/>
            <person name="Pangilinan J."/>
            <person name="Johnson J."/>
            <person name="Barry K."/>
            <person name="LaButti K."/>
            <person name="Ng V."/>
            <person name="Ahrendt S."/>
            <person name="Min B."/>
            <person name="Choi I.G."/>
            <person name="Park H."/>
            <person name="Plett J.M."/>
            <person name="Magnuson J."/>
            <person name="Spatafora J.W."/>
            <person name="Nagy L.G."/>
            <person name="Henrissat B."/>
            <person name="Grigoriev I.V."/>
            <person name="Yang Z.L."/>
            <person name="Xu J."/>
            <person name="Martin F.M."/>
        </authorList>
    </citation>
    <scope>NUCLEOTIDE SEQUENCE</scope>
    <source>
        <strain evidence="1">ATCC 28755</strain>
    </source>
</reference>
<dbReference type="EMBL" id="MU267600">
    <property type="protein sequence ID" value="KAH7915421.1"/>
    <property type="molecule type" value="Genomic_DNA"/>
</dbReference>
<evidence type="ECO:0000313" key="1">
    <source>
        <dbReference type="EMBL" id="KAH7915421.1"/>
    </source>
</evidence>